<organism evidence="1 2">
    <name type="scientific">Candidatus Scatousia excrementipullorum</name>
    <dbReference type="NCBI Taxonomy" id="2840936"/>
    <lineage>
        <taxon>Bacteria</taxon>
        <taxon>Candidatus Scatousia</taxon>
    </lineage>
</organism>
<name>A0A9D9H0G8_9BACT</name>
<sequence length="138" mass="15855">MKLSKVGGRDEIYAPLESLIVLHKKKGVSREIIKQDYGQTGADIFDGKKNICLVNDKNYLKDDKFMNKIKVIFGIDKPKYNYESGDSLKKIMMKYLLNNETINDSQIQSNFGKKGFEVLEVFKVMGYVKNIGSKIRDF</sequence>
<reference evidence="1" key="2">
    <citation type="journal article" date="2021" name="PeerJ">
        <title>Extensive microbial diversity within the chicken gut microbiome revealed by metagenomics and culture.</title>
        <authorList>
            <person name="Gilroy R."/>
            <person name="Ravi A."/>
            <person name="Getino M."/>
            <person name="Pursley I."/>
            <person name="Horton D.L."/>
            <person name="Alikhan N.F."/>
            <person name="Baker D."/>
            <person name="Gharbi K."/>
            <person name="Hall N."/>
            <person name="Watson M."/>
            <person name="Adriaenssens E.M."/>
            <person name="Foster-Nyarko E."/>
            <person name="Jarju S."/>
            <person name="Secka A."/>
            <person name="Antonio M."/>
            <person name="Oren A."/>
            <person name="Chaudhuri R.R."/>
            <person name="La Ragione R."/>
            <person name="Hildebrand F."/>
            <person name="Pallen M.J."/>
        </authorList>
    </citation>
    <scope>NUCLEOTIDE SEQUENCE</scope>
    <source>
        <strain evidence="1">10192</strain>
    </source>
</reference>
<protein>
    <submittedName>
        <fullName evidence="1">Uncharacterized protein</fullName>
    </submittedName>
</protein>
<evidence type="ECO:0000313" key="2">
    <source>
        <dbReference type="Proteomes" id="UP000823632"/>
    </source>
</evidence>
<dbReference type="AlphaFoldDB" id="A0A9D9H0G8"/>
<gene>
    <name evidence="1" type="ORF">IAC76_09770</name>
</gene>
<dbReference type="Proteomes" id="UP000823632">
    <property type="component" value="Unassembled WGS sequence"/>
</dbReference>
<evidence type="ECO:0000313" key="1">
    <source>
        <dbReference type="EMBL" id="MBO8431659.1"/>
    </source>
</evidence>
<comment type="caution">
    <text evidence="1">The sequence shown here is derived from an EMBL/GenBank/DDBJ whole genome shotgun (WGS) entry which is preliminary data.</text>
</comment>
<accession>A0A9D9H0G8</accession>
<reference evidence="1" key="1">
    <citation type="submission" date="2020-10" db="EMBL/GenBank/DDBJ databases">
        <authorList>
            <person name="Gilroy R."/>
        </authorList>
    </citation>
    <scope>NUCLEOTIDE SEQUENCE</scope>
    <source>
        <strain evidence="1">10192</strain>
    </source>
</reference>
<dbReference type="EMBL" id="JADIND010000219">
    <property type="protein sequence ID" value="MBO8431659.1"/>
    <property type="molecule type" value="Genomic_DNA"/>
</dbReference>
<proteinExistence type="predicted"/>